<comment type="similarity">
    <text evidence="3">Belongs to the transpeptidase family.</text>
</comment>
<dbReference type="PANTHER" id="PTHR30627">
    <property type="entry name" value="PEPTIDOGLYCAN D,D-TRANSPEPTIDASE"/>
    <property type="match status" value="1"/>
</dbReference>
<dbReference type="GO" id="GO:0071972">
    <property type="term" value="F:peptidoglycan L,D-transpeptidase activity"/>
    <property type="evidence" value="ECO:0007669"/>
    <property type="project" value="TreeGrafter"/>
</dbReference>
<evidence type="ECO:0000256" key="4">
    <source>
        <dbReference type="ARBA" id="ARBA00022475"/>
    </source>
</evidence>
<keyword evidence="13" id="KW-0131">Cell cycle</keyword>
<reference evidence="14" key="1">
    <citation type="journal article" date="2018" name="Sci. Rep.">
        <title>Lignite coal burning seam in the remote Altai Mountains harbors a hydrogen-driven thermophilic microbial community.</title>
        <authorList>
            <person name="Kadnikov V.V."/>
            <person name="Mardanov A.V."/>
            <person name="Ivasenko D.A."/>
            <person name="Antsiferov D.V."/>
            <person name="Beletsky A.V."/>
            <person name="Karnachuk O.V."/>
            <person name="Ravin N.V."/>
        </authorList>
    </citation>
    <scope>NUCLEOTIDE SEQUENCE [LARGE SCALE GENOMIC DNA]</scope>
</reference>
<name>A0A2R6Y246_9BACL</name>
<dbReference type="SUPFAM" id="SSF56519">
    <property type="entry name" value="Penicillin binding protein dimerisation domain"/>
    <property type="match status" value="1"/>
</dbReference>
<feature type="domain" description="Penicillin-binding protein transpeptidase" evidence="11">
    <location>
        <begin position="321"/>
        <end position="649"/>
    </location>
</feature>
<comment type="caution">
    <text evidence="13">The sequence shown here is derived from an EMBL/GenBank/DDBJ whole genome shotgun (WGS) entry which is preliminary data.</text>
</comment>
<evidence type="ECO:0000256" key="2">
    <source>
        <dbReference type="ARBA" id="ARBA00004236"/>
    </source>
</evidence>
<evidence type="ECO:0000256" key="10">
    <source>
        <dbReference type="ARBA" id="ARBA00023316"/>
    </source>
</evidence>
<dbReference type="Gene3D" id="3.90.1310.10">
    <property type="entry name" value="Penicillin-binding protein 2a (Domain 2)"/>
    <property type="match status" value="2"/>
</dbReference>
<evidence type="ECO:0000256" key="3">
    <source>
        <dbReference type="ARBA" id="ARBA00007171"/>
    </source>
</evidence>
<protein>
    <submittedName>
        <fullName evidence="13">Cell division protein FtsI [Peptidoglycan synthetase]</fullName>
    </submittedName>
</protein>
<dbReference type="Pfam" id="PF00905">
    <property type="entry name" value="Transpeptidase"/>
    <property type="match status" value="1"/>
</dbReference>
<dbReference type="GO" id="GO:0005886">
    <property type="term" value="C:plasma membrane"/>
    <property type="evidence" value="ECO:0007669"/>
    <property type="project" value="UniProtKB-SubCell"/>
</dbReference>
<keyword evidence="6" id="KW-0133">Cell shape</keyword>
<keyword evidence="4" id="KW-1003">Cell membrane</keyword>
<dbReference type="SUPFAM" id="SSF56601">
    <property type="entry name" value="beta-lactamase/transpeptidase-like"/>
    <property type="match status" value="1"/>
</dbReference>
<comment type="subcellular location">
    <subcellularLocation>
        <location evidence="2">Cell membrane</location>
    </subcellularLocation>
    <subcellularLocation>
        <location evidence="1">Membrane</location>
        <topology evidence="1">Single-pass membrane protein</topology>
    </subcellularLocation>
</comment>
<dbReference type="GO" id="GO:0051301">
    <property type="term" value="P:cell division"/>
    <property type="evidence" value="ECO:0007669"/>
    <property type="project" value="UniProtKB-KW"/>
</dbReference>
<keyword evidence="9" id="KW-0472">Membrane</keyword>
<evidence type="ECO:0000256" key="7">
    <source>
        <dbReference type="ARBA" id="ARBA00022984"/>
    </source>
</evidence>
<evidence type="ECO:0000313" key="13">
    <source>
        <dbReference type="EMBL" id="PTQ56748.1"/>
    </source>
</evidence>
<dbReference type="GO" id="GO:0008360">
    <property type="term" value="P:regulation of cell shape"/>
    <property type="evidence" value="ECO:0007669"/>
    <property type="project" value="UniProtKB-KW"/>
</dbReference>
<feature type="domain" description="Penicillin-binding protein dimerisation" evidence="12">
    <location>
        <begin position="51"/>
        <end position="271"/>
    </location>
</feature>
<dbReference type="Pfam" id="PF03717">
    <property type="entry name" value="PBP_dimer"/>
    <property type="match status" value="1"/>
</dbReference>
<dbReference type="Gene3D" id="3.40.710.10">
    <property type="entry name" value="DD-peptidase/beta-lactamase superfamily"/>
    <property type="match status" value="1"/>
</dbReference>
<dbReference type="AlphaFoldDB" id="A0A2R6Y246"/>
<evidence type="ECO:0000256" key="6">
    <source>
        <dbReference type="ARBA" id="ARBA00022960"/>
    </source>
</evidence>
<dbReference type="PANTHER" id="PTHR30627:SF2">
    <property type="entry name" value="PEPTIDOGLYCAN D,D-TRANSPEPTIDASE MRDA"/>
    <property type="match status" value="1"/>
</dbReference>
<accession>A0A2R6Y246</accession>
<evidence type="ECO:0000256" key="9">
    <source>
        <dbReference type="ARBA" id="ARBA00023136"/>
    </source>
</evidence>
<evidence type="ECO:0000256" key="8">
    <source>
        <dbReference type="ARBA" id="ARBA00022989"/>
    </source>
</evidence>
<keyword evidence="13" id="KW-0132">Cell division</keyword>
<dbReference type="Proteomes" id="UP000244338">
    <property type="component" value="Unassembled WGS sequence"/>
</dbReference>
<sequence length="675" mass="75081">MNQVVRRFNVLFMLIFFLFALLILRLTVLQLVDGELYAQAATNINKKVYTTPGQRGWIYDRNGVALAKNELVYSLSFLDEGFKKAQIEQIAINLEKIFQVYAEKDERYKAMNRVTIMEKLDAGYAYVPKTDDPTQRETLIKEAKDGTRFDPAEWELQDAPMMLYRHVPRKVAQDIPDTIMFQVQERMQDFPGIKVVVDARRVYPYGSLGAYIIGYTRDIPESKVEDYLPRGYTSFDRIGMTGVEASYEDVLHGLPGKTDVLMNNLTRRLETREVYPPSPGANIVLSIDAAYQHTVENILREEIKNLNTRPVNPLPNVKEAMAVVLNPYTGDVLAMAKVPGYDLNVFDAPDFSARYQTEVAGREQNVLVNGGYQPGSTFKMLTVMLALQDGLMRPDEKVLSTGGVKIGDRYLKDFKAGGHGWVDGKRALKESVNTYMYEVALRLARQAGPGNAYRTQFDHVREVAAQFGLGVLTGIDLNEEMVGYVTPDSSDFRQLGNLAQMMIGQYDGYTPMALAQYVSTIANGGYRVRPHLVYSVNEPEENSRTPGPPVYFVEGEVLGRVGIDARWIRYVQEGMREVTQPGGTAYAVFQGMNVPVAAKTGTVQRGTGQTNGVMVGYAPYDRPEIAFVVIVPGGSGGADSAGPIARRIVAAYFGDEPLLPLAGVPDEATRPENQP</sequence>
<dbReference type="InterPro" id="IPR036138">
    <property type="entry name" value="PBP_dimer_sf"/>
</dbReference>
<gene>
    <name evidence="13" type="ORF">BSOLF_2716</name>
</gene>
<dbReference type="GO" id="GO:0008658">
    <property type="term" value="F:penicillin binding"/>
    <property type="evidence" value="ECO:0007669"/>
    <property type="project" value="InterPro"/>
</dbReference>
<evidence type="ECO:0000313" key="14">
    <source>
        <dbReference type="Proteomes" id="UP000244338"/>
    </source>
</evidence>
<evidence type="ECO:0000256" key="1">
    <source>
        <dbReference type="ARBA" id="ARBA00004167"/>
    </source>
</evidence>
<dbReference type="GO" id="GO:0009252">
    <property type="term" value="P:peptidoglycan biosynthetic process"/>
    <property type="evidence" value="ECO:0007669"/>
    <property type="project" value="UniProtKB-KW"/>
</dbReference>
<evidence type="ECO:0000259" key="11">
    <source>
        <dbReference type="Pfam" id="PF00905"/>
    </source>
</evidence>
<evidence type="ECO:0000259" key="12">
    <source>
        <dbReference type="Pfam" id="PF03717"/>
    </source>
</evidence>
<keyword evidence="10" id="KW-0961">Cell wall biogenesis/degradation</keyword>
<organism evidence="13 14">
    <name type="scientific">Candidatus Carbonibacillus altaicus</name>
    <dbReference type="NCBI Taxonomy" id="2163959"/>
    <lineage>
        <taxon>Bacteria</taxon>
        <taxon>Bacillati</taxon>
        <taxon>Bacillota</taxon>
        <taxon>Bacilli</taxon>
        <taxon>Bacillales</taxon>
        <taxon>Candidatus Carbonibacillus</taxon>
    </lineage>
</organism>
<dbReference type="GO" id="GO:0071555">
    <property type="term" value="P:cell wall organization"/>
    <property type="evidence" value="ECO:0007669"/>
    <property type="project" value="UniProtKB-KW"/>
</dbReference>
<dbReference type="InterPro" id="IPR005311">
    <property type="entry name" value="PBP_dimer"/>
</dbReference>
<keyword evidence="8" id="KW-1133">Transmembrane helix</keyword>
<dbReference type="EMBL" id="PEBX01000020">
    <property type="protein sequence ID" value="PTQ56748.1"/>
    <property type="molecule type" value="Genomic_DNA"/>
</dbReference>
<dbReference type="InterPro" id="IPR050515">
    <property type="entry name" value="Beta-lactam/transpept"/>
</dbReference>
<dbReference type="InterPro" id="IPR012338">
    <property type="entry name" value="Beta-lactam/transpept-like"/>
</dbReference>
<keyword evidence="5" id="KW-0812">Transmembrane</keyword>
<dbReference type="InterPro" id="IPR001460">
    <property type="entry name" value="PCN-bd_Tpept"/>
</dbReference>
<dbReference type="Gene3D" id="3.30.1390.30">
    <property type="entry name" value="Penicillin-binding protein 2a, domain 3"/>
    <property type="match status" value="1"/>
</dbReference>
<keyword evidence="7" id="KW-0573">Peptidoglycan synthesis</keyword>
<proteinExistence type="inferred from homology"/>
<evidence type="ECO:0000256" key="5">
    <source>
        <dbReference type="ARBA" id="ARBA00022692"/>
    </source>
</evidence>